<dbReference type="AlphaFoldDB" id="A0A9Q8Y499"/>
<feature type="transmembrane region" description="Helical" evidence="1">
    <location>
        <begin position="47"/>
        <end position="66"/>
    </location>
</feature>
<evidence type="ECO:0000256" key="1">
    <source>
        <dbReference type="SAM" id="Phobius"/>
    </source>
</evidence>
<feature type="transmembrane region" description="Helical" evidence="1">
    <location>
        <begin position="123"/>
        <end position="142"/>
    </location>
</feature>
<accession>A0A9Q8Y499</accession>
<gene>
    <name evidence="2" type="ORF">NE863_11040</name>
</gene>
<organism evidence="2 3">
    <name type="scientific">Ensifer adhaerens</name>
    <name type="common">Sinorhizobium morelense</name>
    <dbReference type="NCBI Taxonomy" id="106592"/>
    <lineage>
        <taxon>Bacteria</taxon>
        <taxon>Pseudomonadati</taxon>
        <taxon>Pseudomonadota</taxon>
        <taxon>Alphaproteobacteria</taxon>
        <taxon>Hyphomicrobiales</taxon>
        <taxon>Rhizobiaceae</taxon>
        <taxon>Sinorhizobium/Ensifer group</taxon>
        <taxon>Ensifer</taxon>
    </lineage>
</organism>
<dbReference type="RefSeq" id="WP_252160379.1">
    <property type="nucleotide sequence ID" value="NZ_CP098807.1"/>
</dbReference>
<keyword evidence="1" id="KW-0472">Membrane</keyword>
<keyword evidence="1" id="KW-1133">Transmembrane helix</keyword>
<evidence type="ECO:0000313" key="3">
    <source>
        <dbReference type="Proteomes" id="UP001055460"/>
    </source>
</evidence>
<evidence type="ECO:0000313" key="2">
    <source>
        <dbReference type="EMBL" id="USJ21855.1"/>
    </source>
</evidence>
<dbReference type="Pfam" id="PF08592">
    <property type="entry name" value="Anthrone_oxy"/>
    <property type="match status" value="1"/>
</dbReference>
<feature type="transmembrane region" description="Helical" evidence="1">
    <location>
        <begin position="73"/>
        <end position="93"/>
    </location>
</feature>
<sequence length="143" mass="15302">MLGLTALLTASVFFGAAIYITWAEQPARLHLDDRAALVQWVPSYRRGFEMQATLALVSGLFGAGAWGQTGNVLWGLGAAIIILNWPYTLLFVMPVNRQLEAVRPDDAGPESRDLLGLWGRLHAGRSALGGLAAAIFLVAAGLE</sequence>
<proteinExistence type="predicted"/>
<keyword evidence="1" id="KW-0812">Transmembrane</keyword>
<dbReference type="PANTHER" id="PTHR36535">
    <property type="entry name" value="YALI0E30327P"/>
    <property type="match status" value="1"/>
</dbReference>
<reference evidence="2" key="1">
    <citation type="submission" date="2022-06" db="EMBL/GenBank/DDBJ databases">
        <title>Physiological and biochemical characterization and genomic elucidation of a strain of the genus Ensifer adhaerens M8 that combines arsenic oxidation and chromium reduction.</title>
        <authorList>
            <person name="Li X."/>
            <person name="Yu c."/>
        </authorList>
    </citation>
    <scope>NUCLEOTIDE SEQUENCE</scope>
    <source>
        <strain evidence="2">M8</strain>
    </source>
</reference>
<dbReference type="PANTHER" id="PTHR36535:SF1">
    <property type="entry name" value="DUF1772 DOMAIN-CONTAINING PROTEIN"/>
    <property type="match status" value="1"/>
</dbReference>
<dbReference type="EMBL" id="CP098807">
    <property type="protein sequence ID" value="USJ21855.1"/>
    <property type="molecule type" value="Genomic_DNA"/>
</dbReference>
<dbReference type="InterPro" id="IPR013901">
    <property type="entry name" value="Anthrone_oxy"/>
</dbReference>
<name>A0A9Q8Y499_ENSAD</name>
<dbReference type="Proteomes" id="UP001055460">
    <property type="component" value="Chromosome"/>
</dbReference>
<protein>
    <submittedName>
        <fullName evidence="2">DUF1772 domain-containing protein</fullName>
    </submittedName>
</protein>